<organism evidence="2 3">
    <name type="scientific">Candidatus Gemmiger avicola</name>
    <dbReference type="NCBI Taxonomy" id="2838605"/>
    <lineage>
        <taxon>Bacteria</taxon>
        <taxon>Bacillati</taxon>
        <taxon>Bacillota</taxon>
        <taxon>Clostridia</taxon>
        <taxon>Eubacteriales</taxon>
        <taxon>Gemmiger</taxon>
    </lineage>
</organism>
<name>A0A9D2M5R7_9FIRM</name>
<keyword evidence="1" id="KW-0472">Membrane</keyword>
<sequence>MKKPIERSRLLRSLFFPHPAVVAVCVPAAAALVSMLSLEVAMLAAFSTEEQAAFSTGMIAGSGFGVCAVVAGLGTAMWVQANRALRRSPATTPRR</sequence>
<comment type="caution">
    <text evidence="2">The sequence shown here is derived from an EMBL/GenBank/DDBJ whole genome shotgun (WGS) entry which is preliminary data.</text>
</comment>
<evidence type="ECO:0000256" key="1">
    <source>
        <dbReference type="SAM" id="Phobius"/>
    </source>
</evidence>
<dbReference type="AlphaFoldDB" id="A0A9D2M5R7"/>
<keyword evidence="1" id="KW-0812">Transmembrane</keyword>
<dbReference type="EMBL" id="DWYG01000052">
    <property type="protein sequence ID" value="HJB41562.1"/>
    <property type="molecule type" value="Genomic_DNA"/>
</dbReference>
<evidence type="ECO:0000313" key="3">
    <source>
        <dbReference type="Proteomes" id="UP000886803"/>
    </source>
</evidence>
<protein>
    <submittedName>
        <fullName evidence="2">Uncharacterized protein</fullName>
    </submittedName>
</protein>
<feature type="transmembrane region" description="Helical" evidence="1">
    <location>
        <begin position="21"/>
        <end position="46"/>
    </location>
</feature>
<gene>
    <name evidence="2" type="ORF">H9945_03605</name>
</gene>
<proteinExistence type="predicted"/>
<dbReference type="Proteomes" id="UP000886803">
    <property type="component" value="Unassembled WGS sequence"/>
</dbReference>
<keyword evidence="1" id="KW-1133">Transmembrane helix</keyword>
<accession>A0A9D2M5R7</accession>
<feature type="transmembrane region" description="Helical" evidence="1">
    <location>
        <begin position="58"/>
        <end position="79"/>
    </location>
</feature>
<reference evidence="2" key="1">
    <citation type="journal article" date="2021" name="PeerJ">
        <title>Extensive microbial diversity within the chicken gut microbiome revealed by metagenomics and culture.</title>
        <authorList>
            <person name="Gilroy R."/>
            <person name="Ravi A."/>
            <person name="Getino M."/>
            <person name="Pursley I."/>
            <person name="Horton D.L."/>
            <person name="Alikhan N.F."/>
            <person name="Baker D."/>
            <person name="Gharbi K."/>
            <person name="Hall N."/>
            <person name="Watson M."/>
            <person name="Adriaenssens E.M."/>
            <person name="Foster-Nyarko E."/>
            <person name="Jarju S."/>
            <person name="Secka A."/>
            <person name="Antonio M."/>
            <person name="Oren A."/>
            <person name="Chaudhuri R.R."/>
            <person name="La Ragione R."/>
            <person name="Hildebrand F."/>
            <person name="Pallen M.J."/>
        </authorList>
    </citation>
    <scope>NUCLEOTIDE SEQUENCE</scope>
    <source>
        <strain evidence="2">ChiBcec8-13705</strain>
    </source>
</reference>
<evidence type="ECO:0000313" key="2">
    <source>
        <dbReference type="EMBL" id="HJB41562.1"/>
    </source>
</evidence>
<reference evidence="2" key="2">
    <citation type="submission" date="2021-04" db="EMBL/GenBank/DDBJ databases">
        <authorList>
            <person name="Gilroy R."/>
        </authorList>
    </citation>
    <scope>NUCLEOTIDE SEQUENCE</scope>
    <source>
        <strain evidence="2">ChiBcec8-13705</strain>
    </source>
</reference>